<feature type="domain" description="Purple acid phosphatase C-terminal" evidence="7">
    <location>
        <begin position="547"/>
        <end position="610"/>
    </location>
</feature>
<comment type="similarity">
    <text evidence="4">Belongs to the metallophosphoesterase superfamily. Purple acid phosphatase family.</text>
</comment>
<dbReference type="AlphaFoldDB" id="A0A6J3MIH7"/>
<dbReference type="Proteomes" id="UP000504637">
    <property type="component" value="Unplaced"/>
</dbReference>
<dbReference type="InterPro" id="IPR039331">
    <property type="entry name" value="PAPs-like"/>
</dbReference>
<dbReference type="PANTHER" id="PTHR22953">
    <property type="entry name" value="ACID PHOSPHATASE RELATED"/>
    <property type="match status" value="1"/>
</dbReference>
<feature type="domain" description="Purple acid phosphatase N-terminal" evidence="8">
    <location>
        <begin position="78"/>
        <end position="179"/>
    </location>
</feature>
<dbReference type="InterPro" id="IPR041792">
    <property type="entry name" value="MPP_PAP"/>
</dbReference>
<dbReference type="Gene3D" id="3.60.21.10">
    <property type="match status" value="1"/>
</dbReference>
<feature type="domain" description="Calcineurin-like phosphoesterase" evidence="6">
    <location>
        <begin position="288"/>
        <end position="516"/>
    </location>
</feature>
<evidence type="ECO:0000256" key="2">
    <source>
        <dbReference type="ARBA" id="ARBA00022801"/>
    </source>
</evidence>
<evidence type="ECO:0000259" key="7">
    <source>
        <dbReference type="Pfam" id="PF14008"/>
    </source>
</evidence>
<reference evidence="10" key="3">
    <citation type="submission" date="2025-08" db="UniProtKB">
        <authorList>
            <consortium name="RefSeq"/>
        </authorList>
    </citation>
    <scope>IDENTIFICATION</scope>
    <source>
        <strain evidence="10">CBS 342.82</strain>
    </source>
</reference>
<evidence type="ECO:0000259" key="8">
    <source>
        <dbReference type="Pfam" id="PF16656"/>
    </source>
</evidence>
<evidence type="ECO:0000313" key="10">
    <source>
        <dbReference type="RefSeq" id="XP_033464756.1"/>
    </source>
</evidence>
<dbReference type="InterPro" id="IPR008963">
    <property type="entry name" value="Purple_acid_Pase-like_N"/>
</dbReference>
<evidence type="ECO:0000256" key="5">
    <source>
        <dbReference type="SAM" id="MobiDB-lite"/>
    </source>
</evidence>
<feature type="compositionally biased region" description="Polar residues" evidence="5">
    <location>
        <begin position="417"/>
        <end position="435"/>
    </location>
</feature>
<dbReference type="InterPro" id="IPR015914">
    <property type="entry name" value="PAPs_N"/>
</dbReference>
<dbReference type="GeneID" id="54361576"/>
<evidence type="ECO:0000259" key="6">
    <source>
        <dbReference type="Pfam" id="PF00149"/>
    </source>
</evidence>
<keyword evidence="3" id="KW-0325">Glycoprotein</keyword>
<feature type="region of interest" description="Disordered" evidence="5">
    <location>
        <begin position="411"/>
        <end position="443"/>
    </location>
</feature>
<dbReference type="InterPro" id="IPR025733">
    <property type="entry name" value="PAPs_C"/>
</dbReference>
<dbReference type="SUPFAM" id="SSF56300">
    <property type="entry name" value="Metallo-dependent phosphatases"/>
    <property type="match status" value="1"/>
</dbReference>
<dbReference type="RefSeq" id="XP_033464756.1">
    <property type="nucleotide sequence ID" value="XM_033603776.1"/>
</dbReference>
<dbReference type="EC" id="3.1.3.2" evidence="4"/>
<evidence type="ECO:0000256" key="1">
    <source>
        <dbReference type="ARBA" id="ARBA00022729"/>
    </source>
</evidence>
<dbReference type="Pfam" id="PF16656">
    <property type="entry name" value="Pur_ac_phosph_N"/>
    <property type="match status" value="1"/>
</dbReference>
<gene>
    <name evidence="10" type="ORF">K489DRAFT_375856</name>
</gene>
<sequence length="651" mass="71019">MKAVTASALLALIAAVEAHPAHRAHPKARDVDTRYPYTGPAIPVGDWLDQTVNGNGKGYKRIVEPPAVKPKSSRPTNNVNVISTSFVPGGMNIHFQTPFGLGKAPTVFWGSSTSSLKNVATGRSTTYDRTPPCSAVDVVLCSQYFHDVQITGLHPGSTYYYQISGANGTTTSDVLSFKTARAVGDSGSFSVAVLNDMGYTNAQGTHRQLVNAANDGVAFAWHGGDISYADDWSDGLLPCQLTGPDSNPLCFNGTDSTIPNTPPAPRPKEYNTPLPKGAKPNQGGPYGGDISVIYESNWDLWQQWQNAITTKIPYMVLPGNHEAACSEGDGPGNPLTAYLNNNQTNSTAPESGLTYYSCPPTQRNYTTYQHRFRMPGKESGGVGNFWYSFDYGMAHFVAIDAETDFPYSPESPFLRDTNGQGNKPTKEQTQITNSGPFGKIDNDQWKNNTAYQQIQWLKKDLANVDRKKTPWVIAMSHRPMYSTDVAAFQANIRNAFQEILIDAGVDMYLAGHIHWYERNWPLTIDGTIDQAAIIDKNTYAVNPGKSLVHITNGMAGNIESHSFLKNGTPIRNTTAVLNQQDYGFSRLTFKDANTLTWEFVKGDGSGIGDSLTVRKDKATPTAAAAAATYPARASGPAIWQWPWGGRRNWSM</sequence>
<accession>A0A6J3MIH7</accession>
<dbReference type="PANTHER" id="PTHR22953:SF153">
    <property type="entry name" value="PURPLE ACID PHOSPHATASE"/>
    <property type="match status" value="1"/>
</dbReference>
<name>A0A6J3MIH7_9PEZI</name>
<evidence type="ECO:0000256" key="4">
    <source>
        <dbReference type="RuleBase" id="RU361203"/>
    </source>
</evidence>
<dbReference type="Pfam" id="PF14008">
    <property type="entry name" value="Metallophos_C"/>
    <property type="match status" value="1"/>
</dbReference>
<dbReference type="Pfam" id="PF00149">
    <property type="entry name" value="Metallophos"/>
    <property type="match status" value="1"/>
</dbReference>
<feature type="chain" id="PRO_5027133089" description="Purple acid phosphatase" evidence="4">
    <location>
        <begin position="19"/>
        <end position="651"/>
    </location>
</feature>
<feature type="signal peptide" evidence="4">
    <location>
        <begin position="1"/>
        <end position="18"/>
    </location>
</feature>
<dbReference type="CDD" id="cd00839">
    <property type="entry name" value="MPP_PAPs"/>
    <property type="match status" value="1"/>
</dbReference>
<dbReference type="SUPFAM" id="SSF49363">
    <property type="entry name" value="Purple acid phosphatase, N-terminal domain"/>
    <property type="match status" value="1"/>
</dbReference>
<feature type="region of interest" description="Disordered" evidence="5">
    <location>
        <begin position="256"/>
        <end position="283"/>
    </location>
</feature>
<protein>
    <recommendedName>
        <fullName evidence="4">Purple acid phosphatase</fullName>
        <ecNumber evidence="4">3.1.3.2</ecNumber>
    </recommendedName>
</protein>
<organism evidence="10">
    <name type="scientific">Dissoconium aciculare CBS 342.82</name>
    <dbReference type="NCBI Taxonomy" id="1314786"/>
    <lineage>
        <taxon>Eukaryota</taxon>
        <taxon>Fungi</taxon>
        <taxon>Dikarya</taxon>
        <taxon>Ascomycota</taxon>
        <taxon>Pezizomycotina</taxon>
        <taxon>Dothideomycetes</taxon>
        <taxon>Dothideomycetidae</taxon>
        <taxon>Mycosphaerellales</taxon>
        <taxon>Dissoconiaceae</taxon>
        <taxon>Dissoconium</taxon>
    </lineage>
</organism>
<keyword evidence="1 4" id="KW-0732">Signal</keyword>
<reference evidence="10" key="2">
    <citation type="submission" date="2020-04" db="EMBL/GenBank/DDBJ databases">
        <authorList>
            <consortium name="NCBI Genome Project"/>
        </authorList>
    </citation>
    <scope>NUCLEOTIDE SEQUENCE</scope>
    <source>
        <strain evidence="10">CBS 342.82</strain>
    </source>
</reference>
<dbReference type="InterPro" id="IPR004843">
    <property type="entry name" value="Calcineurin-like_PHP"/>
</dbReference>
<comment type="catalytic activity">
    <reaction evidence="4">
        <text>a phosphate monoester + H2O = an alcohol + phosphate</text>
        <dbReference type="Rhea" id="RHEA:15017"/>
        <dbReference type="ChEBI" id="CHEBI:15377"/>
        <dbReference type="ChEBI" id="CHEBI:30879"/>
        <dbReference type="ChEBI" id="CHEBI:43474"/>
        <dbReference type="ChEBI" id="CHEBI:67140"/>
        <dbReference type="EC" id="3.1.3.2"/>
    </reaction>
</comment>
<dbReference type="InterPro" id="IPR029052">
    <property type="entry name" value="Metallo-depent_PP-like"/>
</dbReference>
<keyword evidence="2 4" id="KW-0378">Hydrolase</keyword>
<dbReference type="GO" id="GO:0046872">
    <property type="term" value="F:metal ion binding"/>
    <property type="evidence" value="ECO:0007669"/>
    <property type="project" value="InterPro"/>
</dbReference>
<dbReference type="OrthoDB" id="45007at2759"/>
<evidence type="ECO:0000256" key="3">
    <source>
        <dbReference type="ARBA" id="ARBA00023180"/>
    </source>
</evidence>
<dbReference type="InterPro" id="IPR014390">
    <property type="entry name" value="Acid_Pase_Asper"/>
</dbReference>
<evidence type="ECO:0000313" key="9">
    <source>
        <dbReference type="Proteomes" id="UP000504637"/>
    </source>
</evidence>
<dbReference type="PIRSF" id="PIRSF000900">
    <property type="entry name" value="Acid_Ptase_Asper"/>
    <property type="match status" value="1"/>
</dbReference>
<reference evidence="10" key="1">
    <citation type="submission" date="2020-01" db="EMBL/GenBank/DDBJ databases">
        <authorList>
            <consortium name="DOE Joint Genome Institute"/>
            <person name="Haridas S."/>
            <person name="Albert R."/>
            <person name="Binder M."/>
            <person name="Bloem J."/>
            <person name="Labutti K."/>
            <person name="Salamov A."/>
            <person name="Andreopoulos B."/>
            <person name="Baker S.E."/>
            <person name="Barry K."/>
            <person name="Bills G."/>
            <person name="Bluhm B.H."/>
            <person name="Cannon C."/>
            <person name="Castanera R."/>
            <person name="Culley D.E."/>
            <person name="Daum C."/>
            <person name="Ezra D."/>
            <person name="Gonzalez J.B."/>
            <person name="Henrissat B."/>
            <person name="Kuo A."/>
            <person name="Liang C."/>
            <person name="Lipzen A."/>
            <person name="Lutzoni F."/>
            <person name="Magnuson J."/>
            <person name="Mondo S."/>
            <person name="Nolan M."/>
            <person name="Ohm R."/>
            <person name="Pangilinan J."/>
            <person name="Park H.-J."/>
            <person name="Ramirez L."/>
            <person name="Alfaro M."/>
            <person name="Sun H."/>
            <person name="Tritt A."/>
            <person name="Yoshinaga Y."/>
            <person name="Zwiers L.-H."/>
            <person name="Turgeon B.G."/>
            <person name="Goodwin S.B."/>
            <person name="Spatafora J.W."/>
            <person name="Crous P.W."/>
            <person name="Grigoriev I.V."/>
        </authorList>
    </citation>
    <scope>NUCLEOTIDE SEQUENCE</scope>
    <source>
        <strain evidence="10">CBS 342.82</strain>
    </source>
</reference>
<proteinExistence type="inferred from homology"/>
<dbReference type="GO" id="GO:0003993">
    <property type="term" value="F:acid phosphatase activity"/>
    <property type="evidence" value="ECO:0007669"/>
    <property type="project" value="UniProtKB-EC"/>
</dbReference>
<keyword evidence="9" id="KW-1185">Reference proteome</keyword>
<dbReference type="Gene3D" id="2.60.40.380">
    <property type="entry name" value="Purple acid phosphatase-like, N-terminal"/>
    <property type="match status" value="1"/>
</dbReference>